<dbReference type="InterPro" id="IPR043128">
    <property type="entry name" value="Rev_trsase/Diguanyl_cyclase"/>
</dbReference>
<keyword evidence="3" id="KW-1185">Reference proteome</keyword>
<protein>
    <recommendedName>
        <fullName evidence="1">Reverse transcriptase domain-containing protein</fullName>
    </recommendedName>
</protein>
<accession>A0A2I0WIS2</accession>
<dbReference type="InterPro" id="IPR000477">
    <property type="entry name" value="RT_dom"/>
</dbReference>
<evidence type="ECO:0000313" key="3">
    <source>
        <dbReference type="Proteomes" id="UP000233837"/>
    </source>
</evidence>
<dbReference type="Gene3D" id="3.30.70.270">
    <property type="match status" value="1"/>
</dbReference>
<reference evidence="2 3" key="1">
    <citation type="journal article" date="2016" name="Sci. Rep.">
        <title>The Dendrobium catenatum Lindl. genome sequence provides insights into polysaccharide synthase, floral development and adaptive evolution.</title>
        <authorList>
            <person name="Zhang G.Q."/>
            <person name="Xu Q."/>
            <person name="Bian C."/>
            <person name="Tsai W.C."/>
            <person name="Yeh C.M."/>
            <person name="Liu K.W."/>
            <person name="Yoshida K."/>
            <person name="Zhang L.S."/>
            <person name="Chang S.B."/>
            <person name="Chen F."/>
            <person name="Shi Y."/>
            <person name="Su Y.Y."/>
            <person name="Zhang Y.Q."/>
            <person name="Chen L.J."/>
            <person name="Yin Y."/>
            <person name="Lin M."/>
            <person name="Huang H."/>
            <person name="Deng H."/>
            <person name="Wang Z.W."/>
            <person name="Zhu S.L."/>
            <person name="Zhao X."/>
            <person name="Deng C."/>
            <person name="Niu S.C."/>
            <person name="Huang J."/>
            <person name="Wang M."/>
            <person name="Liu G.H."/>
            <person name="Yang H.J."/>
            <person name="Xiao X.J."/>
            <person name="Hsiao Y.Y."/>
            <person name="Wu W.L."/>
            <person name="Chen Y.Y."/>
            <person name="Mitsuda N."/>
            <person name="Ohme-Takagi M."/>
            <person name="Luo Y.B."/>
            <person name="Van de Peer Y."/>
            <person name="Liu Z.J."/>
        </authorList>
    </citation>
    <scope>NUCLEOTIDE SEQUENCE [LARGE SCALE GENOMIC DNA]</scope>
    <source>
        <tissue evidence="2">The whole plant</tissue>
    </source>
</reference>
<dbReference type="PANTHER" id="PTHR24559:SF444">
    <property type="entry name" value="REVERSE TRANSCRIPTASE DOMAIN-CONTAINING PROTEIN"/>
    <property type="match status" value="1"/>
</dbReference>
<dbReference type="PROSITE" id="PS50878">
    <property type="entry name" value="RT_POL"/>
    <property type="match status" value="1"/>
</dbReference>
<dbReference type="CDD" id="cd01647">
    <property type="entry name" value="RT_LTR"/>
    <property type="match status" value="1"/>
</dbReference>
<name>A0A2I0WIS2_9ASPA</name>
<evidence type="ECO:0000259" key="1">
    <source>
        <dbReference type="PROSITE" id="PS50878"/>
    </source>
</evidence>
<reference evidence="2 3" key="2">
    <citation type="journal article" date="2017" name="Nature">
        <title>The Apostasia genome and the evolution of orchids.</title>
        <authorList>
            <person name="Zhang G.Q."/>
            <person name="Liu K.W."/>
            <person name="Li Z."/>
            <person name="Lohaus R."/>
            <person name="Hsiao Y.Y."/>
            <person name="Niu S.C."/>
            <person name="Wang J.Y."/>
            <person name="Lin Y.C."/>
            <person name="Xu Q."/>
            <person name="Chen L.J."/>
            <person name="Yoshida K."/>
            <person name="Fujiwara S."/>
            <person name="Wang Z.W."/>
            <person name="Zhang Y.Q."/>
            <person name="Mitsuda N."/>
            <person name="Wang M."/>
            <person name="Liu G.H."/>
            <person name="Pecoraro L."/>
            <person name="Huang H.X."/>
            <person name="Xiao X.J."/>
            <person name="Lin M."/>
            <person name="Wu X.Y."/>
            <person name="Wu W.L."/>
            <person name="Chen Y.Y."/>
            <person name="Chang S.B."/>
            <person name="Sakamoto S."/>
            <person name="Ohme-Takagi M."/>
            <person name="Yagi M."/>
            <person name="Zeng S.J."/>
            <person name="Shen C.Y."/>
            <person name="Yeh C.M."/>
            <person name="Luo Y.B."/>
            <person name="Tsai W.C."/>
            <person name="Van de Peer Y."/>
            <person name="Liu Z.J."/>
        </authorList>
    </citation>
    <scope>NUCLEOTIDE SEQUENCE [LARGE SCALE GENOMIC DNA]</scope>
    <source>
        <tissue evidence="2">The whole plant</tissue>
    </source>
</reference>
<dbReference type="InterPro" id="IPR043502">
    <property type="entry name" value="DNA/RNA_pol_sf"/>
</dbReference>
<gene>
    <name evidence="2" type="ORF">MA16_Dca011339</name>
</gene>
<dbReference type="SUPFAM" id="SSF56672">
    <property type="entry name" value="DNA/RNA polymerases"/>
    <property type="match status" value="1"/>
</dbReference>
<dbReference type="Pfam" id="PF00078">
    <property type="entry name" value="RVT_1"/>
    <property type="match status" value="1"/>
</dbReference>
<dbReference type="EMBL" id="KZ502593">
    <property type="protein sequence ID" value="PKU75563.1"/>
    <property type="molecule type" value="Genomic_DNA"/>
</dbReference>
<dbReference type="Proteomes" id="UP000233837">
    <property type="component" value="Unassembled WGS sequence"/>
</dbReference>
<dbReference type="FunFam" id="3.30.70.270:FF:000003">
    <property type="entry name" value="Transposon Ty3-G Gag-Pol polyprotein"/>
    <property type="match status" value="1"/>
</dbReference>
<dbReference type="AlphaFoldDB" id="A0A2I0WIS2"/>
<evidence type="ECO:0000313" key="2">
    <source>
        <dbReference type="EMBL" id="PKU75563.1"/>
    </source>
</evidence>
<feature type="domain" description="Reverse transcriptase" evidence="1">
    <location>
        <begin position="1"/>
        <end position="82"/>
    </location>
</feature>
<proteinExistence type="predicted"/>
<organism evidence="2 3">
    <name type="scientific">Dendrobium catenatum</name>
    <dbReference type="NCBI Taxonomy" id="906689"/>
    <lineage>
        <taxon>Eukaryota</taxon>
        <taxon>Viridiplantae</taxon>
        <taxon>Streptophyta</taxon>
        <taxon>Embryophyta</taxon>
        <taxon>Tracheophyta</taxon>
        <taxon>Spermatophyta</taxon>
        <taxon>Magnoliopsida</taxon>
        <taxon>Liliopsida</taxon>
        <taxon>Asparagales</taxon>
        <taxon>Orchidaceae</taxon>
        <taxon>Epidendroideae</taxon>
        <taxon>Malaxideae</taxon>
        <taxon>Dendrobiinae</taxon>
        <taxon>Dendrobium</taxon>
    </lineage>
</organism>
<sequence>MPFRLKNAGATYQRLMNKVFKNLIGRTMEVYVDDILVKSLEKSQHISDLEECFCLLRSYNIRLNPSKCAFGVTSGKFLGFMVTHRGIEANPEKIKALRDMIPPRNIKEV</sequence>
<dbReference type="InterPro" id="IPR053134">
    <property type="entry name" value="RNA-dir_DNA_polymerase"/>
</dbReference>
<dbReference type="PANTHER" id="PTHR24559">
    <property type="entry name" value="TRANSPOSON TY3-I GAG-POL POLYPROTEIN"/>
    <property type="match status" value="1"/>
</dbReference>